<feature type="transmembrane region" description="Helical" evidence="1">
    <location>
        <begin position="84"/>
        <end position="102"/>
    </location>
</feature>
<dbReference type="InterPro" id="IPR000326">
    <property type="entry name" value="PAP2/HPO"/>
</dbReference>
<dbReference type="Pfam" id="PF01569">
    <property type="entry name" value="PAP2"/>
    <property type="match status" value="1"/>
</dbReference>
<dbReference type="InterPro" id="IPR036938">
    <property type="entry name" value="PAP2/HPO_sf"/>
</dbReference>
<sequence length="300" mass="33053">MVPDSPNSPDVPIANAPDRGRMLPRNRGWLDTITSIPALIIGSVLMVLIAAGPMQHVDYLLARRWLYHLEPDLLWFAQNVLDRVAGQAVCLPILIVVAVVLARRRRSWRPIQVAVLAELAFLIGVGTLKLIFARPVTYSRDPNFFDGGYLDMGAKGISFPSGHASEAVLIYGAVVYLITHYSSASPRLLRLLRWGVVVISVNSVVVSFLLGWHWASDLLGGLMIGGLYLRIITQWDERMRAQGDRGVPRGLIPSAGGSEPRPLVSAMAFVYTALMLVTLIIALRFVNPTQLVARVRTEDE</sequence>
<dbReference type="SUPFAM" id="SSF48317">
    <property type="entry name" value="Acid phosphatase/Vanadium-dependent haloperoxidase"/>
    <property type="match status" value="1"/>
</dbReference>
<keyword evidence="1" id="KW-0812">Transmembrane</keyword>
<dbReference type="Proteomes" id="UP001595937">
    <property type="component" value="Unassembled WGS sequence"/>
</dbReference>
<feature type="transmembrane region" description="Helical" evidence="1">
    <location>
        <begin position="191"/>
        <end position="215"/>
    </location>
</feature>
<name>A0ABW0FK32_9MICO</name>
<evidence type="ECO:0000256" key="1">
    <source>
        <dbReference type="SAM" id="Phobius"/>
    </source>
</evidence>
<keyword evidence="1" id="KW-1133">Transmembrane helix</keyword>
<organism evidence="3 4">
    <name type="scientific">Brachybacterium tyrofermentans</name>
    <dbReference type="NCBI Taxonomy" id="47848"/>
    <lineage>
        <taxon>Bacteria</taxon>
        <taxon>Bacillati</taxon>
        <taxon>Actinomycetota</taxon>
        <taxon>Actinomycetes</taxon>
        <taxon>Micrococcales</taxon>
        <taxon>Dermabacteraceae</taxon>
        <taxon>Brachybacterium</taxon>
    </lineage>
</organism>
<feature type="domain" description="Phosphatidic acid phosphatase type 2/haloperoxidase" evidence="2">
    <location>
        <begin position="111"/>
        <end position="233"/>
    </location>
</feature>
<feature type="transmembrane region" description="Helical" evidence="1">
    <location>
        <begin position="157"/>
        <end position="179"/>
    </location>
</feature>
<feature type="transmembrane region" description="Helical" evidence="1">
    <location>
        <begin position="114"/>
        <end position="137"/>
    </location>
</feature>
<reference evidence="4" key="1">
    <citation type="journal article" date="2019" name="Int. J. Syst. Evol. Microbiol.">
        <title>The Global Catalogue of Microorganisms (GCM) 10K type strain sequencing project: providing services to taxonomists for standard genome sequencing and annotation.</title>
        <authorList>
            <consortium name="The Broad Institute Genomics Platform"/>
            <consortium name="The Broad Institute Genome Sequencing Center for Infectious Disease"/>
            <person name="Wu L."/>
            <person name="Ma J."/>
        </authorList>
    </citation>
    <scope>NUCLEOTIDE SEQUENCE [LARGE SCALE GENOMIC DNA]</scope>
    <source>
        <strain evidence="4">CGMCC 1.16455</strain>
    </source>
</reference>
<protein>
    <submittedName>
        <fullName evidence="3">Phosphatase PAP2 family protein</fullName>
    </submittedName>
</protein>
<dbReference type="Gene3D" id="1.20.144.10">
    <property type="entry name" value="Phosphatidic acid phosphatase type 2/haloperoxidase"/>
    <property type="match status" value="1"/>
</dbReference>
<feature type="transmembrane region" description="Helical" evidence="1">
    <location>
        <begin position="29"/>
        <end position="51"/>
    </location>
</feature>
<dbReference type="RefSeq" id="WP_226850976.1">
    <property type="nucleotide sequence ID" value="NZ_BAAAIR010000033.1"/>
</dbReference>
<accession>A0ABW0FK32</accession>
<dbReference type="GeneID" id="303296974"/>
<keyword evidence="1" id="KW-0472">Membrane</keyword>
<evidence type="ECO:0000259" key="2">
    <source>
        <dbReference type="SMART" id="SM00014"/>
    </source>
</evidence>
<gene>
    <name evidence="3" type="ORF">ACFPK8_17530</name>
</gene>
<feature type="transmembrane region" description="Helical" evidence="1">
    <location>
        <begin position="263"/>
        <end position="286"/>
    </location>
</feature>
<keyword evidence="4" id="KW-1185">Reference proteome</keyword>
<comment type="caution">
    <text evidence="3">The sequence shown here is derived from an EMBL/GenBank/DDBJ whole genome shotgun (WGS) entry which is preliminary data.</text>
</comment>
<dbReference type="EMBL" id="JBHSLN010000087">
    <property type="protein sequence ID" value="MFC5299321.1"/>
    <property type="molecule type" value="Genomic_DNA"/>
</dbReference>
<proteinExistence type="predicted"/>
<evidence type="ECO:0000313" key="3">
    <source>
        <dbReference type="EMBL" id="MFC5299321.1"/>
    </source>
</evidence>
<dbReference type="SMART" id="SM00014">
    <property type="entry name" value="acidPPc"/>
    <property type="match status" value="1"/>
</dbReference>
<evidence type="ECO:0000313" key="4">
    <source>
        <dbReference type="Proteomes" id="UP001595937"/>
    </source>
</evidence>